<dbReference type="AlphaFoldDB" id="A0AA38ZQW1"/>
<dbReference type="Pfam" id="PF01582">
    <property type="entry name" value="TIR"/>
    <property type="match status" value="1"/>
</dbReference>
<dbReference type="EMBL" id="JARBHA010000009">
    <property type="protein sequence ID" value="KAJ9693117.1"/>
    <property type="molecule type" value="Genomic_DNA"/>
</dbReference>
<dbReference type="InterPro" id="IPR042197">
    <property type="entry name" value="Apaf_helical"/>
</dbReference>
<dbReference type="PROSITE" id="PS50104">
    <property type="entry name" value="TIR"/>
    <property type="match status" value="1"/>
</dbReference>
<accession>A0AA38ZQW1</accession>
<dbReference type="GO" id="GO:0043531">
    <property type="term" value="F:ADP binding"/>
    <property type="evidence" value="ECO:0007669"/>
    <property type="project" value="InterPro"/>
</dbReference>
<evidence type="ECO:0000256" key="1">
    <source>
        <dbReference type="ARBA" id="ARBA00004123"/>
    </source>
</evidence>
<keyword evidence="5" id="KW-0433">Leucine-rich repeat</keyword>
<dbReference type="Gene3D" id="3.80.10.10">
    <property type="entry name" value="Ribonuclease Inhibitor"/>
    <property type="match status" value="3"/>
</dbReference>
<dbReference type="InterPro" id="IPR044974">
    <property type="entry name" value="Disease_R_plants"/>
</dbReference>
<organism evidence="14 15">
    <name type="scientific">Vitis rotundifolia</name>
    <name type="common">Muscadine grape</name>
    <dbReference type="NCBI Taxonomy" id="103349"/>
    <lineage>
        <taxon>Eukaryota</taxon>
        <taxon>Viridiplantae</taxon>
        <taxon>Streptophyta</taxon>
        <taxon>Embryophyta</taxon>
        <taxon>Tracheophyta</taxon>
        <taxon>Spermatophyta</taxon>
        <taxon>Magnoliopsida</taxon>
        <taxon>eudicotyledons</taxon>
        <taxon>Gunneridae</taxon>
        <taxon>Pentapetalae</taxon>
        <taxon>rosids</taxon>
        <taxon>Vitales</taxon>
        <taxon>Vitaceae</taxon>
        <taxon>Viteae</taxon>
        <taxon>Vitis</taxon>
    </lineage>
</organism>
<dbReference type="SUPFAM" id="SSF46785">
    <property type="entry name" value="Winged helix' DNA-binding domain"/>
    <property type="match status" value="1"/>
</dbReference>
<evidence type="ECO:0000256" key="5">
    <source>
        <dbReference type="ARBA" id="ARBA00022614"/>
    </source>
</evidence>
<dbReference type="InterPro" id="IPR036390">
    <property type="entry name" value="WH_DNA-bd_sf"/>
</dbReference>
<dbReference type="GO" id="GO:0005634">
    <property type="term" value="C:nucleus"/>
    <property type="evidence" value="ECO:0007669"/>
    <property type="project" value="UniProtKB-SubCell"/>
</dbReference>
<dbReference type="GO" id="GO:0043068">
    <property type="term" value="P:positive regulation of programmed cell death"/>
    <property type="evidence" value="ECO:0007669"/>
    <property type="project" value="UniProtKB-ARBA"/>
</dbReference>
<dbReference type="GO" id="GO:0005737">
    <property type="term" value="C:cytoplasm"/>
    <property type="evidence" value="ECO:0007669"/>
    <property type="project" value="UniProtKB-SubCell"/>
</dbReference>
<dbReference type="Gene3D" id="3.40.50.10140">
    <property type="entry name" value="Toll/interleukin-1 receptor homology (TIR) domain"/>
    <property type="match status" value="1"/>
</dbReference>
<keyword evidence="7" id="KW-0378">Hydrolase</keyword>
<evidence type="ECO:0000256" key="7">
    <source>
        <dbReference type="ARBA" id="ARBA00022801"/>
    </source>
</evidence>
<evidence type="ECO:0000256" key="4">
    <source>
        <dbReference type="ARBA" id="ARBA00022490"/>
    </source>
</evidence>
<name>A0AA38ZQW1_VITRO</name>
<dbReference type="PRINTS" id="PR00364">
    <property type="entry name" value="DISEASERSIST"/>
</dbReference>
<evidence type="ECO:0000256" key="3">
    <source>
        <dbReference type="ARBA" id="ARBA00011982"/>
    </source>
</evidence>
<dbReference type="GO" id="GO:0007165">
    <property type="term" value="P:signal transduction"/>
    <property type="evidence" value="ECO:0007669"/>
    <property type="project" value="InterPro"/>
</dbReference>
<dbReference type="FunFam" id="3.40.50.10140:FF:000007">
    <property type="entry name" value="Disease resistance protein (TIR-NBS-LRR class)"/>
    <property type="match status" value="1"/>
</dbReference>
<dbReference type="EC" id="3.2.2.6" evidence="3"/>
<dbReference type="Pfam" id="PF23282">
    <property type="entry name" value="WHD_ROQ1"/>
    <property type="match status" value="1"/>
</dbReference>
<dbReference type="SUPFAM" id="SSF52058">
    <property type="entry name" value="L domain-like"/>
    <property type="match status" value="2"/>
</dbReference>
<keyword evidence="8" id="KW-0611">Plant defense</keyword>
<dbReference type="Gene3D" id="1.10.8.430">
    <property type="entry name" value="Helical domain of apoptotic protease-activating factors"/>
    <property type="match status" value="1"/>
</dbReference>
<dbReference type="GO" id="GO:0061809">
    <property type="term" value="F:NAD+ nucleosidase activity, cyclic ADP-ribose generating"/>
    <property type="evidence" value="ECO:0007669"/>
    <property type="project" value="UniProtKB-EC"/>
</dbReference>
<keyword evidence="15" id="KW-1185">Reference proteome</keyword>
<evidence type="ECO:0000256" key="6">
    <source>
        <dbReference type="ARBA" id="ARBA00022737"/>
    </source>
</evidence>
<evidence type="ECO:0000256" key="10">
    <source>
        <dbReference type="ARBA" id="ARBA00023242"/>
    </source>
</evidence>
<evidence type="ECO:0000256" key="9">
    <source>
        <dbReference type="ARBA" id="ARBA00023027"/>
    </source>
</evidence>
<dbReference type="PANTHER" id="PTHR11017">
    <property type="entry name" value="LEUCINE-RICH REPEAT-CONTAINING PROTEIN"/>
    <property type="match status" value="1"/>
</dbReference>
<keyword evidence="9" id="KW-0520">NAD</keyword>
<dbReference type="InterPro" id="IPR000157">
    <property type="entry name" value="TIR_dom"/>
</dbReference>
<evidence type="ECO:0000256" key="8">
    <source>
        <dbReference type="ARBA" id="ARBA00022821"/>
    </source>
</evidence>
<dbReference type="InterPro" id="IPR027417">
    <property type="entry name" value="P-loop_NTPase"/>
</dbReference>
<comment type="subcellular location">
    <subcellularLocation>
        <location evidence="2">Cytoplasm</location>
    </subcellularLocation>
    <subcellularLocation>
        <location evidence="1">Nucleus</location>
    </subcellularLocation>
</comment>
<evidence type="ECO:0000256" key="2">
    <source>
        <dbReference type="ARBA" id="ARBA00004496"/>
    </source>
</evidence>
<evidence type="ECO:0000313" key="15">
    <source>
        <dbReference type="Proteomes" id="UP001168098"/>
    </source>
</evidence>
<sequence>MTSSTSLSIASSSSTHPWKYEVFLSFRGEDTRKSFTDHLHAALCRCGINTFIDDQLRRGEQISSALPHAIEESRFSIIIFSEHYASSGWCLDELTKILECVNVGGHSAFPVFYNVDPSHVRKQTGSYGVAFRKHEQVYRDNMEKVRKWREALTAVSGLSGWDSRNEHESKVIKEIVSKIWNELNDASSCNMEALVGMDSHIQNMVSLLCIGSDDVRMVGIWGMAGIGKTTITEAVYQKIRTQFKGCCFLSNVREKSQKKDLADIKKELLSQIVGEGNLNTGIFNRGINVIKKVLNSMKVLIVLDDVDHPQQLEDLAENHNWFGPGNEKVKTYEVKELNNDKARMLFCWHAFKYKPPTEDFVQLCDRALNYAKGIPLALKILGCLLYNRSKEEWESELEKVRRIPNKEIQDVLKISFDGLDKNQKSVFLDIACFFKRQGKNYVTNILKSCDFFPEIDIPILREKSLVTINSDNEVCMHDLIQETGWEIVQQESIKYPGKRSRLWVNKDVIHVLTTNTGTEAVEGIVLDLSTLKELHFSVDVFTKMNRLRILRFCNAQIRESWDYAWKWRNYDWYKTRYPKCKLHLYGDFKFLSNNLRSLYWDGYPLKSLPSNFHPEKLLELEMCFSRLEQLWVGNKKLKFINLSHSQHLIKTPDFSGAPKLRRIFLVGCRSLVLVHPSIGALKKLICLNLEGCKNLNSFLSSIHMESLQNLDLSGCSKLKKFPEVQGTMDNLSELSLKGTAIKGLPFLDSLPSCIFKLKSLKTLILSNCSTLKKLPEMRENMESLKELFLDDTGLRELPSSIEHLNGLVLLKLKNCKKLASLPESICKLTSLQTLTLCLQCLVKLKANGTGIQEVPTSITLLTKLEVLSLAGCKGGESKSRNLALCLRSSPTKGLRLSFLSVLCPLKKLNLSDCNLLEGTLPSDLSSLSWLECLDLSRNSFITVPSLSRLPRLERLILEHSKSLRSLPELPSNIVELLANDCTSLETFSNPSSGYACGKFKNFNFEFFNCFRLVENEQSDTVEAILRVIQLVASMPKFVDPSYSRALSIVYDAVVPGSSIPEWFTHKSVGCSVTVEAPRLWSCTRLMGFAFCFVSRPNISMGKLGRSAYFSVNESGGFSLDNTAPMHFSKADHIRFGYRSLISANFHPSIDNMKVSFFSVGPRLVFEQDVLGNPSFPLAPCGWEEEMNDPLTRLGLNTSIVMCLRDNRHLDYRDSIIGVVQVGLNAGSTSANPKNIKLTDVRSQTNLVRPYYTVDRESTQGSQ</sequence>
<feature type="domain" description="TIR" evidence="13">
    <location>
        <begin position="18"/>
        <end position="183"/>
    </location>
</feature>
<evidence type="ECO:0000256" key="11">
    <source>
        <dbReference type="ARBA" id="ARBA00047304"/>
    </source>
</evidence>
<comment type="caution">
    <text evidence="14">The sequence shown here is derived from an EMBL/GenBank/DDBJ whole genome shotgun (WGS) entry which is preliminary data.</text>
</comment>
<dbReference type="Gene3D" id="3.40.50.300">
    <property type="entry name" value="P-loop containing nucleotide triphosphate hydrolases"/>
    <property type="match status" value="1"/>
</dbReference>
<dbReference type="Pfam" id="PF20160">
    <property type="entry name" value="C-JID"/>
    <property type="match status" value="1"/>
</dbReference>
<dbReference type="InterPro" id="IPR045344">
    <property type="entry name" value="C-JID"/>
</dbReference>
<dbReference type="Pfam" id="PF00931">
    <property type="entry name" value="NB-ARC"/>
    <property type="match status" value="1"/>
</dbReference>
<dbReference type="InterPro" id="IPR058192">
    <property type="entry name" value="WHD_ROQ1-like"/>
</dbReference>
<comment type="catalytic activity">
    <reaction evidence="11">
        <text>NAD(+) + H2O = ADP-D-ribose + nicotinamide + H(+)</text>
        <dbReference type="Rhea" id="RHEA:16301"/>
        <dbReference type="ChEBI" id="CHEBI:15377"/>
        <dbReference type="ChEBI" id="CHEBI:15378"/>
        <dbReference type="ChEBI" id="CHEBI:17154"/>
        <dbReference type="ChEBI" id="CHEBI:57540"/>
        <dbReference type="ChEBI" id="CHEBI:57967"/>
        <dbReference type="EC" id="3.2.2.6"/>
    </reaction>
    <physiologicalReaction direction="left-to-right" evidence="11">
        <dbReference type="Rhea" id="RHEA:16302"/>
    </physiologicalReaction>
</comment>
<evidence type="ECO:0000256" key="12">
    <source>
        <dbReference type="ARBA" id="ARBA00061488"/>
    </source>
</evidence>
<evidence type="ECO:0000313" key="14">
    <source>
        <dbReference type="EMBL" id="KAJ9693117.1"/>
    </source>
</evidence>
<dbReference type="InterPro" id="IPR035897">
    <property type="entry name" value="Toll_tir_struct_dom_sf"/>
</dbReference>
<dbReference type="PANTHER" id="PTHR11017:SF555">
    <property type="entry name" value="TIR-NBS-LRR RCT1-LIKE RESISTANCE PROTEIN"/>
    <property type="match status" value="1"/>
</dbReference>
<keyword evidence="6" id="KW-0677">Repeat</keyword>
<dbReference type="SUPFAM" id="SSF52200">
    <property type="entry name" value="Toll/Interleukin receptor TIR domain"/>
    <property type="match status" value="1"/>
</dbReference>
<proteinExistence type="inferred from homology"/>
<dbReference type="SMART" id="SM00255">
    <property type="entry name" value="TIR"/>
    <property type="match status" value="1"/>
</dbReference>
<dbReference type="InterPro" id="IPR032675">
    <property type="entry name" value="LRR_dom_sf"/>
</dbReference>
<reference evidence="14 15" key="1">
    <citation type="journal article" date="2023" name="BMC Biotechnol.">
        <title>Vitis rotundifolia cv Carlos genome sequencing.</title>
        <authorList>
            <person name="Huff M."/>
            <person name="Hulse-Kemp A."/>
            <person name="Scheffler B."/>
            <person name="Youngblood R."/>
            <person name="Simpson S."/>
            <person name="Babiker E."/>
            <person name="Staton M."/>
        </authorList>
    </citation>
    <scope>NUCLEOTIDE SEQUENCE [LARGE SCALE GENOMIC DNA]</scope>
    <source>
        <tissue evidence="14">Leaf</tissue>
    </source>
</reference>
<dbReference type="PROSITE" id="PS51450">
    <property type="entry name" value="LRR"/>
    <property type="match status" value="1"/>
</dbReference>
<dbReference type="Proteomes" id="UP001168098">
    <property type="component" value="Unassembled WGS sequence"/>
</dbReference>
<dbReference type="InterPro" id="IPR002182">
    <property type="entry name" value="NB-ARC"/>
</dbReference>
<evidence type="ECO:0000259" key="13">
    <source>
        <dbReference type="PROSITE" id="PS50104"/>
    </source>
</evidence>
<dbReference type="InterPro" id="IPR001611">
    <property type="entry name" value="Leu-rich_rpt"/>
</dbReference>
<gene>
    <name evidence="14" type="ORF">PVL29_012028</name>
</gene>
<keyword evidence="10" id="KW-0539">Nucleus</keyword>
<dbReference type="SUPFAM" id="SSF52540">
    <property type="entry name" value="P-loop containing nucleoside triphosphate hydrolases"/>
    <property type="match status" value="1"/>
</dbReference>
<protein>
    <recommendedName>
        <fullName evidence="3">ADP-ribosyl cyclase/cyclic ADP-ribose hydrolase</fullName>
        <ecNumber evidence="3">3.2.2.6</ecNumber>
    </recommendedName>
</protein>
<keyword evidence="4" id="KW-0963">Cytoplasm</keyword>
<dbReference type="GO" id="GO:0050832">
    <property type="term" value="P:defense response to fungus"/>
    <property type="evidence" value="ECO:0007669"/>
    <property type="project" value="UniProtKB-ARBA"/>
</dbReference>
<comment type="similarity">
    <text evidence="12">Belongs to the disease resistance TIR-NB-LRR family.</text>
</comment>